<protein>
    <submittedName>
        <fullName evidence="3">Lactonase family protein</fullName>
    </submittedName>
</protein>
<accession>A0A433WEC1</accession>
<dbReference type="EMBL" id="RIAR02000001">
    <property type="protein sequence ID" value="NSL85613.1"/>
    <property type="molecule type" value="Genomic_DNA"/>
</dbReference>
<dbReference type="PANTHER" id="PTHR30344:SF1">
    <property type="entry name" value="6-PHOSPHOGLUCONOLACTONASE"/>
    <property type="match status" value="1"/>
</dbReference>
<comment type="similarity">
    <text evidence="1">Belongs to the cycloisomerase 2 family.</text>
</comment>
<keyword evidence="2" id="KW-0119">Carbohydrate metabolism</keyword>
<dbReference type="OrthoDB" id="9790815at2"/>
<comment type="caution">
    <text evidence="3">The sequence shown here is derived from an EMBL/GenBank/DDBJ whole genome shotgun (WGS) entry which is preliminary data.</text>
</comment>
<dbReference type="InterPro" id="IPR050282">
    <property type="entry name" value="Cycloisomerase_2"/>
</dbReference>
<evidence type="ECO:0000313" key="4">
    <source>
        <dbReference type="Proteomes" id="UP000281028"/>
    </source>
</evidence>
<reference evidence="3" key="1">
    <citation type="submission" date="2020-05" db="EMBL/GenBank/DDBJ databases">
        <title>Chitinophaga laudate sp. nov., isolated from a tropical peat swamp.</title>
        <authorList>
            <person name="Goh C.B.S."/>
            <person name="Lee M.S."/>
            <person name="Parimannan S."/>
            <person name="Pasbakhsh P."/>
            <person name="Yule C.M."/>
            <person name="Rajandas H."/>
            <person name="Loke S."/>
            <person name="Croft L."/>
            <person name="Tan J.B.L."/>
        </authorList>
    </citation>
    <scope>NUCLEOTIDE SEQUENCE</scope>
    <source>
        <strain evidence="3">Mgbs1</strain>
    </source>
</reference>
<keyword evidence="4" id="KW-1185">Reference proteome</keyword>
<keyword evidence="2" id="KW-0313">Glucose metabolism</keyword>
<dbReference type="Gene3D" id="2.130.10.10">
    <property type="entry name" value="YVTN repeat-like/Quinoprotein amine dehydrogenase"/>
    <property type="match status" value="1"/>
</dbReference>
<dbReference type="Proteomes" id="UP000281028">
    <property type="component" value="Unassembled WGS sequence"/>
</dbReference>
<evidence type="ECO:0000256" key="2">
    <source>
        <dbReference type="ARBA" id="ARBA00022526"/>
    </source>
</evidence>
<evidence type="ECO:0000313" key="3">
    <source>
        <dbReference type="EMBL" id="NSL85613.1"/>
    </source>
</evidence>
<dbReference type="InterPro" id="IPR019405">
    <property type="entry name" value="Lactonase_7-beta_prop"/>
</dbReference>
<name>A0A433WEC1_9BACT</name>
<dbReference type="GO" id="GO:0017057">
    <property type="term" value="F:6-phosphogluconolactonase activity"/>
    <property type="evidence" value="ECO:0007669"/>
    <property type="project" value="TreeGrafter"/>
</dbReference>
<dbReference type="AlphaFoldDB" id="A0A433WEC1"/>
<dbReference type="InterPro" id="IPR015943">
    <property type="entry name" value="WD40/YVTN_repeat-like_dom_sf"/>
</dbReference>
<sequence length="377" mass="41743">MKKLRHLFWLFLMYSSLAQAQNYLFIGSYNWNKEKEGIYVYRFDTATGGLQFVSSLRDVLNPGYLALSPDGRYVYACTEARTPGDGGMSSFAFDSVRGALTFISRQPAGSENPVYTAVHKSGKWLINACYTGGSAAVFPLSDKGVIGLAAQVFLFRDSSLTERQRSSHVHSSVFSLDHHQVLLPDLGADKIRCFTFTDSSSRPLQAAAAPFIRTVPGSGPRHITIHPNQRFVYCIEEMSGNVVAYTYHNGQLQAQQTIRAHFRKEGSDFNSADIHLSPDGRFLYASTRDPENIIVIFRVNSASGRLTSIGRQPSGGSHPRNFVIDPSGKYLLAANQLSGNVVVFRRNMRTGRLRKTGISIQAPGASCLQLRSYHVTR</sequence>
<dbReference type="GO" id="GO:0006006">
    <property type="term" value="P:glucose metabolic process"/>
    <property type="evidence" value="ECO:0007669"/>
    <property type="project" value="UniProtKB-KW"/>
</dbReference>
<dbReference type="Pfam" id="PF10282">
    <property type="entry name" value="Lactonase"/>
    <property type="match status" value="1"/>
</dbReference>
<proteinExistence type="inferred from homology"/>
<dbReference type="InterPro" id="IPR011048">
    <property type="entry name" value="Haem_d1_sf"/>
</dbReference>
<evidence type="ECO:0000256" key="1">
    <source>
        <dbReference type="ARBA" id="ARBA00005564"/>
    </source>
</evidence>
<dbReference type="PANTHER" id="PTHR30344">
    <property type="entry name" value="6-PHOSPHOGLUCONOLACTONASE-RELATED"/>
    <property type="match status" value="1"/>
</dbReference>
<dbReference type="SUPFAM" id="SSF51004">
    <property type="entry name" value="C-terminal (heme d1) domain of cytochrome cd1-nitrite reductase"/>
    <property type="match status" value="1"/>
</dbReference>
<gene>
    <name evidence="3" type="ORF">ECE50_002140</name>
</gene>
<organism evidence="3 4">
    <name type="scientific">Chitinophaga solisilvae</name>
    <dbReference type="NCBI Taxonomy" id="1233460"/>
    <lineage>
        <taxon>Bacteria</taxon>
        <taxon>Pseudomonadati</taxon>
        <taxon>Bacteroidota</taxon>
        <taxon>Chitinophagia</taxon>
        <taxon>Chitinophagales</taxon>
        <taxon>Chitinophagaceae</taxon>
        <taxon>Chitinophaga</taxon>
    </lineage>
</organism>